<evidence type="ECO:0000313" key="2">
    <source>
        <dbReference type="Proteomes" id="UP001434883"/>
    </source>
</evidence>
<name>A0ABV0R797_9TELE</name>
<dbReference type="EMBL" id="JAHRIN010035310">
    <property type="protein sequence ID" value="MEQ2204000.1"/>
    <property type="molecule type" value="Genomic_DNA"/>
</dbReference>
<sequence>MCALSHQYDVMLNCLQAVCCAGLAQCSQSGFHCNLATKTCMKSQPWMNISVVKEAAETLQRPPKLPLTQSEGVKNDFPDQIRSKVYCEHKNYSPGRTKCCRHPKGAWFCCYYFP</sequence>
<accession>A0ABV0R797</accession>
<proteinExistence type="predicted"/>
<dbReference type="Proteomes" id="UP001434883">
    <property type="component" value="Unassembled WGS sequence"/>
</dbReference>
<organism evidence="1 2">
    <name type="scientific">Xenoophorus captivus</name>
    <dbReference type="NCBI Taxonomy" id="1517983"/>
    <lineage>
        <taxon>Eukaryota</taxon>
        <taxon>Metazoa</taxon>
        <taxon>Chordata</taxon>
        <taxon>Craniata</taxon>
        <taxon>Vertebrata</taxon>
        <taxon>Euteleostomi</taxon>
        <taxon>Actinopterygii</taxon>
        <taxon>Neopterygii</taxon>
        <taxon>Teleostei</taxon>
        <taxon>Neoteleostei</taxon>
        <taxon>Acanthomorphata</taxon>
        <taxon>Ovalentaria</taxon>
        <taxon>Atherinomorphae</taxon>
        <taxon>Cyprinodontiformes</taxon>
        <taxon>Goodeidae</taxon>
        <taxon>Xenoophorus</taxon>
    </lineage>
</organism>
<evidence type="ECO:0008006" key="3">
    <source>
        <dbReference type="Google" id="ProtNLM"/>
    </source>
</evidence>
<evidence type="ECO:0000313" key="1">
    <source>
        <dbReference type="EMBL" id="MEQ2204000.1"/>
    </source>
</evidence>
<keyword evidence="2" id="KW-1185">Reference proteome</keyword>
<comment type="caution">
    <text evidence="1">The sequence shown here is derived from an EMBL/GenBank/DDBJ whole genome shotgun (WGS) entry which is preliminary data.</text>
</comment>
<protein>
    <recommendedName>
        <fullName evidence="3">Granulins domain-containing protein</fullName>
    </recommendedName>
</protein>
<reference evidence="1 2" key="1">
    <citation type="submission" date="2021-06" db="EMBL/GenBank/DDBJ databases">
        <authorList>
            <person name="Palmer J.M."/>
        </authorList>
    </citation>
    <scope>NUCLEOTIDE SEQUENCE [LARGE SCALE GENOMIC DNA]</scope>
    <source>
        <strain evidence="1 2">XC_2019</strain>
        <tissue evidence="1">Muscle</tissue>
    </source>
</reference>
<gene>
    <name evidence="1" type="ORF">XENOCAPTIV_006345</name>
</gene>
<feature type="non-terminal residue" evidence="1">
    <location>
        <position position="114"/>
    </location>
</feature>